<reference evidence="3" key="2">
    <citation type="journal article" date="2022" name="Hortic Res">
        <title>The genome of Dioscorea zingiberensis sheds light on the biosynthesis, origin and evolution of the medicinally important diosgenin saponins.</title>
        <authorList>
            <person name="Li Y."/>
            <person name="Tan C."/>
            <person name="Li Z."/>
            <person name="Guo J."/>
            <person name="Li S."/>
            <person name="Chen X."/>
            <person name="Wang C."/>
            <person name="Dai X."/>
            <person name="Yang H."/>
            <person name="Song W."/>
            <person name="Hou L."/>
            <person name="Xu J."/>
            <person name="Tong Z."/>
            <person name="Xu A."/>
            <person name="Yuan X."/>
            <person name="Wang W."/>
            <person name="Yang Q."/>
            <person name="Chen L."/>
            <person name="Sun Z."/>
            <person name="Wang K."/>
            <person name="Pan B."/>
            <person name="Chen J."/>
            <person name="Bao Y."/>
            <person name="Liu F."/>
            <person name="Qi X."/>
            <person name="Gang D.R."/>
            <person name="Wen J."/>
            <person name="Li J."/>
        </authorList>
    </citation>
    <scope>NUCLEOTIDE SEQUENCE</scope>
    <source>
        <strain evidence="3">Dzin_1.0</strain>
    </source>
</reference>
<dbReference type="Proteomes" id="UP001085076">
    <property type="component" value="Miscellaneous, Linkage group lg04"/>
</dbReference>
<feature type="compositionally biased region" description="Gly residues" evidence="1">
    <location>
        <begin position="315"/>
        <end position="334"/>
    </location>
</feature>
<sequence>MQQFFEQMAQSFATFPNFQQQQQQHQQQQQPRGQDYVTRARQMGLNHFLGTQDSTEADAWIRQLEMVFEAMRIPEDEKVITVQLLLGQDALMWWESAQMCLPRSGVWTWTEFKKAFEEEYSPRIHRDAKRAEFIYLTQGNSTVAEYWAKFTALSRYAPEMVEDPYNRCRRFEDGLRDEIKIPVMAHGFEDFRGVVESALRVERGLNKQKQRLDKWNKRSSPSSQGGGDTRPTKKSNSSSSGGSSTSGNNKGKPQYTVCGKFHYGTCGGDACSYCKQPGYYKKQCSLLTQGSGVAPQATVGDHNMQQTQGFSVLGGAGGSRGGSTGGLSRGGGRGAPSQLQAQAFAMTQEQAVNTPDVIAGTVQIFNTDACVLIDPGSTHSYIAVTFLVPENVYATRLTEPMSVAPPIGSSMIVKLVYEGCDVKIGEQELIADLIPMSLGWIG</sequence>
<dbReference type="Pfam" id="PF03732">
    <property type="entry name" value="Retrotrans_gag"/>
    <property type="match status" value="1"/>
</dbReference>
<dbReference type="PANTHER" id="PTHR15503">
    <property type="entry name" value="LDOC1 RELATED"/>
    <property type="match status" value="1"/>
</dbReference>
<feature type="region of interest" description="Disordered" evidence="1">
    <location>
        <begin position="208"/>
        <end position="251"/>
    </location>
</feature>
<dbReference type="Pfam" id="PF08284">
    <property type="entry name" value="RVP_2"/>
    <property type="match status" value="1"/>
</dbReference>
<feature type="domain" description="Retrotransposon gag" evidence="2">
    <location>
        <begin position="85"/>
        <end position="177"/>
    </location>
</feature>
<feature type="region of interest" description="Disordered" evidence="1">
    <location>
        <begin position="315"/>
        <end position="336"/>
    </location>
</feature>
<accession>A0A9D5HGJ6</accession>
<dbReference type="AlphaFoldDB" id="A0A9D5HGJ6"/>
<evidence type="ECO:0000259" key="2">
    <source>
        <dbReference type="Pfam" id="PF03732"/>
    </source>
</evidence>
<dbReference type="InterPro" id="IPR032567">
    <property type="entry name" value="RTL1-rel"/>
</dbReference>
<keyword evidence="4" id="KW-1185">Reference proteome</keyword>
<feature type="compositionally biased region" description="Low complexity" evidence="1">
    <location>
        <begin position="234"/>
        <end position="251"/>
    </location>
</feature>
<organism evidence="3 4">
    <name type="scientific">Dioscorea zingiberensis</name>
    <dbReference type="NCBI Taxonomy" id="325984"/>
    <lineage>
        <taxon>Eukaryota</taxon>
        <taxon>Viridiplantae</taxon>
        <taxon>Streptophyta</taxon>
        <taxon>Embryophyta</taxon>
        <taxon>Tracheophyta</taxon>
        <taxon>Spermatophyta</taxon>
        <taxon>Magnoliopsida</taxon>
        <taxon>Liliopsida</taxon>
        <taxon>Dioscoreales</taxon>
        <taxon>Dioscoreaceae</taxon>
        <taxon>Dioscorea</taxon>
    </lineage>
</organism>
<evidence type="ECO:0000256" key="1">
    <source>
        <dbReference type="SAM" id="MobiDB-lite"/>
    </source>
</evidence>
<comment type="caution">
    <text evidence="3">The sequence shown here is derived from an EMBL/GenBank/DDBJ whole genome shotgun (WGS) entry which is preliminary data.</text>
</comment>
<dbReference type="OrthoDB" id="786614at2759"/>
<dbReference type="EMBL" id="JAGGNH010000004">
    <property type="protein sequence ID" value="KAJ0975483.1"/>
    <property type="molecule type" value="Genomic_DNA"/>
</dbReference>
<evidence type="ECO:0000313" key="3">
    <source>
        <dbReference type="EMBL" id="KAJ0975483.1"/>
    </source>
</evidence>
<name>A0A9D5HGJ6_9LILI</name>
<dbReference type="InterPro" id="IPR005162">
    <property type="entry name" value="Retrotrans_gag_dom"/>
</dbReference>
<reference evidence="3" key="1">
    <citation type="submission" date="2021-03" db="EMBL/GenBank/DDBJ databases">
        <authorList>
            <person name="Li Z."/>
            <person name="Yang C."/>
        </authorList>
    </citation>
    <scope>NUCLEOTIDE SEQUENCE</scope>
    <source>
        <strain evidence="3">Dzin_1.0</strain>
        <tissue evidence="3">Leaf</tissue>
    </source>
</reference>
<evidence type="ECO:0000313" key="4">
    <source>
        <dbReference type="Proteomes" id="UP001085076"/>
    </source>
</evidence>
<protein>
    <recommendedName>
        <fullName evidence="2">Retrotransposon gag domain-containing protein</fullName>
    </recommendedName>
</protein>
<dbReference type="PANTHER" id="PTHR15503:SF45">
    <property type="entry name" value="RNA-DIRECTED DNA POLYMERASE HOMOLOG"/>
    <property type="match status" value="1"/>
</dbReference>
<proteinExistence type="predicted"/>
<gene>
    <name evidence="3" type="ORF">J5N97_017448</name>
</gene>